<dbReference type="Proteomes" id="UP000730481">
    <property type="component" value="Unassembled WGS sequence"/>
</dbReference>
<dbReference type="AlphaFoldDB" id="A0A9P5A727"/>
<reference evidence="2" key="2">
    <citation type="submission" date="2020-02" db="EMBL/GenBank/DDBJ databases">
        <title>Identification and distribution of gene clusters putatively required for synthesis of sphingolipid metabolism inhibitors in phylogenetically diverse species of the filamentous fungus Fusarium.</title>
        <authorList>
            <person name="Kim H.-S."/>
            <person name="Busman M."/>
            <person name="Brown D.W."/>
            <person name="Divon H."/>
            <person name="Uhlig S."/>
            <person name="Proctor R.H."/>
        </authorList>
    </citation>
    <scope>NUCLEOTIDE SEQUENCE</scope>
    <source>
        <strain evidence="2">NRRL 25174</strain>
    </source>
</reference>
<protein>
    <submittedName>
        <fullName evidence="2">Uncharacterized protein</fullName>
    </submittedName>
</protein>
<proteinExistence type="predicted"/>
<dbReference type="OrthoDB" id="5090509at2759"/>
<keyword evidence="3" id="KW-1185">Reference proteome</keyword>
<evidence type="ECO:0000313" key="3">
    <source>
        <dbReference type="Proteomes" id="UP000730481"/>
    </source>
</evidence>
<dbReference type="EMBL" id="PVQB02000860">
    <property type="protein sequence ID" value="KAF4333381.1"/>
    <property type="molecule type" value="Genomic_DNA"/>
</dbReference>
<feature type="region of interest" description="Disordered" evidence="1">
    <location>
        <begin position="170"/>
        <end position="194"/>
    </location>
</feature>
<sequence>MEYQASVLEDDENKDEILKGDIQKFLQDPDPKIVYPSAIKEMHVASMNALRGLKDLDQAREFYGKDIKFMDEHGSKYFPLVGQNLVAFTLEFGPAFRQQHPNEDIFELLFFAEQMLRMNQKDANTRIQEFIQKEKLPPIETMNWGTDAPLIQAQRQELLNSLKKFRGLPADPVDQQADPVDQQADPVDQQVQPDAHNRATLYDAAARRNYRKPYVGKAIDPSCDKCTIIDPETKQQVQAEIIGRHPHRRKWLVCAIHSLNKDYPKLQRFVTIDGTSGQYRDILEKYDQQGSNEQLLVGSKGDLNECRIEDFELNGVVLLPWGDSIRMAAYGLSHSKKQGFRLFPKTVLCSKWGVTTGVAIMHCHLQKCGSRIPECKTGKEVAKPETWYP</sequence>
<gene>
    <name evidence="2" type="ORF">FBEOM_12806</name>
</gene>
<accession>A0A9P5A727</accession>
<organism evidence="2 3">
    <name type="scientific">Fusarium beomiforme</name>
    <dbReference type="NCBI Taxonomy" id="44412"/>
    <lineage>
        <taxon>Eukaryota</taxon>
        <taxon>Fungi</taxon>
        <taxon>Dikarya</taxon>
        <taxon>Ascomycota</taxon>
        <taxon>Pezizomycotina</taxon>
        <taxon>Sordariomycetes</taxon>
        <taxon>Hypocreomycetidae</taxon>
        <taxon>Hypocreales</taxon>
        <taxon>Nectriaceae</taxon>
        <taxon>Fusarium</taxon>
        <taxon>Fusarium burgessii species complex</taxon>
    </lineage>
</organism>
<name>A0A9P5A727_9HYPO</name>
<evidence type="ECO:0000313" key="2">
    <source>
        <dbReference type="EMBL" id="KAF4333381.1"/>
    </source>
</evidence>
<comment type="caution">
    <text evidence="2">The sequence shown here is derived from an EMBL/GenBank/DDBJ whole genome shotgun (WGS) entry which is preliminary data.</text>
</comment>
<evidence type="ECO:0000256" key="1">
    <source>
        <dbReference type="SAM" id="MobiDB-lite"/>
    </source>
</evidence>
<reference evidence="2" key="1">
    <citation type="journal article" date="2017" name="Mycologia">
        <title>Fusarium algeriense, sp. nov., a novel toxigenic crown rot pathogen of durum wheat from Algeria is nested in the Fusarium burgessii species complex.</title>
        <authorList>
            <person name="Laraba I."/>
            <person name="Keddad A."/>
            <person name="Boureghda H."/>
            <person name="Abdallah N."/>
            <person name="Vaughan M.M."/>
            <person name="Proctor R.H."/>
            <person name="Busman M."/>
            <person name="O'Donnell K."/>
        </authorList>
    </citation>
    <scope>NUCLEOTIDE SEQUENCE</scope>
    <source>
        <strain evidence="2">NRRL 25174</strain>
    </source>
</reference>